<keyword evidence="1" id="KW-0064">Aspartyl protease</keyword>
<evidence type="ECO:0000256" key="1">
    <source>
        <dbReference type="ARBA" id="ARBA00022750"/>
    </source>
</evidence>
<keyword evidence="1" id="KW-0645">Protease</keyword>
<accession>A5B5Y8</accession>
<protein>
    <recommendedName>
        <fullName evidence="2">Integrase catalytic domain-containing protein</fullName>
    </recommendedName>
</protein>
<dbReference type="InterPro" id="IPR013103">
    <property type="entry name" value="RVT_2"/>
</dbReference>
<dbReference type="Gene3D" id="3.30.420.10">
    <property type="entry name" value="Ribonuclease H-like superfamily/Ribonuclease H"/>
    <property type="match status" value="1"/>
</dbReference>
<dbReference type="SUPFAM" id="SSF56672">
    <property type="entry name" value="DNA/RNA polymerases"/>
    <property type="match status" value="1"/>
</dbReference>
<dbReference type="AlphaFoldDB" id="A5B5Y8"/>
<dbReference type="GO" id="GO:0004190">
    <property type="term" value="F:aspartic-type endopeptidase activity"/>
    <property type="evidence" value="ECO:0007669"/>
    <property type="project" value="UniProtKB-KW"/>
</dbReference>
<gene>
    <name evidence="3" type="ORF">VITISV_035564</name>
</gene>
<dbReference type="InterPro" id="IPR001584">
    <property type="entry name" value="Integrase_cat-core"/>
</dbReference>
<feature type="domain" description="Integrase catalytic" evidence="2">
    <location>
        <begin position="142"/>
        <end position="188"/>
    </location>
</feature>
<dbReference type="Pfam" id="PF07727">
    <property type="entry name" value="RVT_2"/>
    <property type="match status" value="1"/>
</dbReference>
<evidence type="ECO:0000313" key="3">
    <source>
        <dbReference type="EMBL" id="CAN65281.1"/>
    </source>
</evidence>
<dbReference type="GO" id="GO:0003676">
    <property type="term" value="F:nucleic acid binding"/>
    <property type="evidence" value="ECO:0007669"/>
    <property type="project" value="InterPro"/>
</dbReference>
<dbReference type="InterPro" id="IPR012337">
    <property type="entry name" value="RNaseH-like_sf"/>
</dbReference>
<dbReference type="EMBL" id="AM447752">
    <property type="protein sequence ID" value="CAN65281.1"/>
    <property type="molecule type" value="Genomic_DNA"/>
</dbReference>
<proteinExistence type="predicted"/>
<dbReference type="Pfam" id="PF13976">
    <property type="entry name" value="gag_pre-integrs"/>
    <property type="match status" value="1"/>
</dbReference>
<dbReference type="InterPro" id="IPR036397">
    <property type="entry name" value="RNaseH_sf"/>
</dbReference>
<name>A5B5Y8_VITVI</name>
<dbReference type="InterPro" id="IPR054722">
    <property type="entry name" value="PolX-like_BBD"/>
</dbReference>
<dbReference type="SUPFAM" id="SSF53098">
    <property type="entry name" value="Ribonuclease H-like"/>
    <property type="match status" value="1"/>
</dbReference>
<dbReference type="CDD" id="cd09272">
    <property type="entry name" value="RNase_HI_RT_Ty1"/>
    <property type="match status" value="1"/>
</dbReference>
<dbReference type="InterPro" id="IPR057670">
    <property type="entry name" value="SH3_retrovirus"/>
</dbReference>
<dbReference type="PROSITE" id="PS50994">
    <property type="entry name" value="INTEGRASE"/>
    <property type="match status" value="1"/>
</dbReference>
<evidence type="ECO:0000259" key="2">
    <source>
        <dbReference type="PROSITE" id="PS50994"/>
    </source>
</evidence>
<dbReference type="Pfam" id="PF25597">
    <property type="entry name" value="SH3_retrovirus"/>
    <property type="match status" value="1"/>
</dbReference>
<dbReference type="PANTHER" id="PTHR11439:SF467">
    <property type="entry name" value="INTEGRASE CATALYTIC DOMAIN-CONTAINING PROTEIN"/>
    <property type="match status" value="1"/>
</dbReference>
<dbReference type="GO" id="GO:0015074">
    <property type="term" value="P:DNA integration"/>
    <property type="evidence" value="ECO:0007669"/>
    <property type="project" value="InterPro"/>
</dbReference>
<dbReference type="InterPro" id="IPR043502">
    <property type="entry name" value="DNA/RNA_pol_sf"/>
</dbReference>
<sequence length="809" mass="93599">MGNDGSAKAIGIRYVRLETSNGIMLILKNVKHILDIRMNLISTGKLDDEGFCNTFRDSQWKLTKGSMVVAKGKKCYSLYLMQARVIDSSINVVDDDSTVELWHNRLDHMSEKGLMILAKKNLLSSMKKGFLKRQSGEKLKCIRTNNGGEYYGPFDEYCRQHGIRHQKTPPKTPQLNELAERMNKTLVERALNTVVHVLNLTPCVPLEFDVLDRIWSNNEIFYDHLRVFGYKAFVHILKDERFKLDAKTRLCVFIGYGQNELGYRFYDPVQKKLVRSRDAMFMEDHTIQDIEKTDEAMGDENKIKWVDAMQDEMKSLHENISYEFIKLPNEKRALKNKWVYRVKQEEHASQPCYKAKLVVKGFIQNKGIDFDEIFSPVVKMSFIRVVLGLAASLDLEIEQMDVKTTFLHGDLDKEIYMEQLEGFIIKGKEDYACKLKKSLYGLKQAPRQWYKKFESVMGEQGYKKTTSNHCVFVHKFSDDDFVILLLYVDDILIVGRNVSRIDKLKKQLSKSFSMKDLGPVKKILGIRIERDRASKKLYMSQEQYIEKVLERFNMSKAKVVNSPLASHFKLSRRHSPSIDKEKEDMRRVPYASAVGSLMNPMVCTRPDIAYVIGVVSRFLSNPGRLHWEAVKWIMRYLQGTSKLKLTFESGKPVLVSYTDSNMAGDVDNRRPTLGYLMTFSGGAVFWQSRLQKSVALSTTEAEYIAAAEACKELLWMKRFIHELGFKQQRYVVYCDNQSVIHLSKNSIFHARSKHIDVRYHWMRDALNDNLFELEKIHIDHNGSDMLTKSLPKEKLEVCCSIAEMASPSK</sequence>
<dbReference type="Pfam" id="PF22936">
    <property type="entry name" value="Pol_BBD"/>
    <property type="match status" value="1"/>
</dbReference>
<dbReference type="InterPro" id="IPR025724">
    <property type="entry name" value="GAG-pre-integrase_dom"/>
</dbReference>
<dbReference type="PANTHER" id="PTHR11439">
    <property type="entry name" value="GAG-POL-RELATED RETROTRANSPOSON"/>
    <property type="match status" value="1"/>
</dbReference>
<keyword evidence="1" id="KW-0378">Hydrolase</keyword>
<organism evidence="3">
    <name type="scientific">Vitis vinifera</name>
    <name type="common">Grape</name>
    <dbReference type="NCBI Taxonomy" id="29760"/>
    <lineage>
        <taxon>Eukaryota</taxon>
        <taxon>Viridiplantae</taxon>
        <taxon>Streptophyta</taxon>
        <taxon>Embryophyta</taxon>
        <taxon>Tracheophyta</taxon>
        <taxon>Spermatophyta</taxon>
        <taxon>Magnoliopsida</taxon>
        <taxon>eudicotyledons</taxon>
        <taxon>Gunneridae</taxon>
        <taxon>Pentapetalae</taxon>
        <taxon>rosids</taxon>
        <taxon>Vitales</taxon>
        <taxon>Vitaceae</taxon>
        <taxon>Viteae</taxon>
        <taxon>Vitis</taxon>
    </lineage>
</organism>
<reference evidence="3" key="1">
    <citation type="journal article" date="2007" name="PLoS ONE">
        <title>The first genome sequence of an elite grapevine cultivar (Pinot noir Vitis vinifera L.): coping with a highly heterozygous genome.</title>
        <authorList>
            <person name="Velasco R."/>
            <person name="Zharkikh A."/>
            <person name="Troggio M."/>
            <person name="Cartwright D.A."/>
            <person name="Cestaro A."/>
            <person name="Pruss D."/>
            <person name="Pindo M."/>
            <person name="FitzGerald L.M."/>
            <person name="Vezzulli S."/>
            <person name="Reid J."/>
            <person name="Malacarne G."/>
            <person name="Iliev D."/>
            <person name="Coppola G."/>
            <person name="Wardell B."/>
            <person name="Micheletti D."/>
            <person name="Macalma T."/>
            <person name="Facci M."/>
            <person name="Mitchell J.T."/>
            <person name="Perazzolli M."/>
            <person name="Eldredge G."/>
            <person name="Gatto P."/>
            <person name="Oyzerski R."/>
            <person name="Moretto M."/>
            <person name="Gutin N."/>
            <person name="Stefanini M."/>
            <person name="Chen Y."/>
            <person name="Segala C."/>
            <person name="Davenport C."/>
            <person name="Dematte L."/>
            <person name="Mraz A."/>
            <person name="Battilana J."/>
            <person name="Stormo K."/>
            <person name="Costa F."/>
            <person name="Tao Q."/>
            <person name="Si-Ammour A."/>
            <person name="Harkins T."/>
            <person name="Lackey A."/>
            <person name="Perbost C."/>
            <person name="Taillon B."/>
            <person name="Stella A."/>
            <person name="Solovyev V."/>
            <person name="Fawcett J.A."/>
            <person name="Sterck L."/>
            <person name="Vandepoele K."/>
            <person name="Grando S.M."/>
            <person name="Toppo S."/>
            <person name="Moser C."/>
            <person name="Lanchbury J."/>
            <person name="Bogden R."/>
            <person name="Skolnick M."/>
            <person name="Sgaramella V."/>
            <person name="Bhatnagar S.K."/>
            <person name="Fontana P."/>
            <person name="Gutin A."/>
            <person name="Van de Peer Y."/>
            <person name="Salamini F."/>
            <person name="Viola R."/>
        </authorList>
    </citation>
    <scope>NUCLEOTIDE SEQUENCE</scope>
</reference>